<dbReference type="Pfam" id="PF00899">
    <property type="entry name" value="ThiF"/>
    <property type="match status" value="1"/>
</dbReference>
<comment type="subcellular location">
    <subcellularLocation>
        <location evidence="2">Cytoplasm</location>
        <location evidence="2">Cytoskeleton</location>
        <location evidence="2">Cilium axoneme</location>
    </subcellularLocation>
    <subcellularLocation>
        <location evidence="1">Nucleus</location>
    </subcellularLocation>
</comment>
<sequence>MRTCTPARWGGAGWAGGPGWAPAGPGQGWACNNGCLAVYGKESMRRMAACNVLVCGAGGLGVEVAKNVVLAGVKSLTLHDRAEVSLRDLGAQFYLTPGDVGRNRAEACREALQELNTAVPVAASSADLDDALLAQFQVVVATDTPLGESIRVDEFCRAHGIAFIKADVRGVFAQVFCDFGPAFQVLDVDGEEPHTGIVAGITPGNPTLVTTVEDERLEFQDGEEVTLSEVVGMSELNGRAPIRVKGCKAHSFYLEIDSTNFSPYQRGGIVTQHKGSKTLAFKPLAQALGEPGEFLLSDFSKLERSPLLHVGFQALDAFQAAQGRLPEPGNEADAAAVVAQAKAINEAASDKVELDEGVLRKLAGTARACLNPMAAMFGGVVGQEVVKAASGKFHPLHQWFYFDSIESLPDEPLAEEEVAPQGSRYDDNIAVFGRSLQAKVEGLKVFLVRAVWRGCERCGSFEECVGWARRKFQQQFHDRIAQAKLIAGRIIPAIATTTAMATGLVCLELYKIVQKKPVEAYRNTFANLALPLFAMAEPIPPKVGGLECMHDLLDCAARLLRTRGRLAYWLAAAPGYFEAELPEHPMLRVVANCEQILSSRYTRRLIVMEKVRPYDAAAAQAYFERRGPPKMSVDDMHDHVYKSPAQARPLHACAALVVIPTTPAAAMASLPVAVLGTASPAQEAILAHLSLRDKLRVAASCTALYGSSLAWFQEADVVVTPTVTDVAAVAAWLHKHGARANVLLFLPPSHPGKLDISQEEVCACLSAMPAGLVASLAAGHYIEGLQALLPTSALARLTHLTSLELSWRSSFYPTGYVASLWPLTALRRLQLDCAHCTGGWLGLAALSRLQHLEMNCRTEPPFEDLPAGLSTLTALTFLSLVADEDAVPENAIRAQHLQRLSLLQHLGLDGVVTSDDVAAALPALPALTYLYCCAIDQHPAAAAVSWHNLCRLTALQELSLSRCRIQQLPSLLPQLTALTRLSIESHDCLALLALLPDLRQLECLELCCCDLAAVPEELSAVTALTRLDLSENDAMAGGWQHLRPLTRLRELNLSSVPLPNGVPPEVSALPELERLLPITLRP</sequence>
<dbReference type="Gene3D" id="3.40.50.720">
    <property type="entry name" value="NAD(P)-binding Rossmann-like Domain"/>
    <property type="match status" value="1"/>
</dbReference>
<dbReference type="PANTHER" id="PTHR10953:SF162">
    <property type="entry name" value="SUMO-ACTIVATING ENZYME SUBUNIT 1"/>
    <property type="match status" value="1"/>
</dbReference>
<dbReference type="InterPro" id="IPR042302">
    <property type="entry name" value="E1_FCCH_sf"/>
</dbReference>
<comment type="similarity">
    <text evidence="5">Belongs to the ubiquitin-activating E1 family.</text>
</comment>
<proteinExistence type="inferred from homology"/>
<dbReference type="FunFam" id="3.40.50.12550:FF:000001">
    <property type="entry name" value="Ubiquitin-activating enzyme E1 1"/>
    <property type="match status" value="1"/>
</dbReference>
<protein>
    <recommendedName>
        <fullName evidence="9">Ubiquitin-like 1-activating enzyme E1A</fullName>
    </recommendedName>
</protein>
<gene>
    <name evidence="11" type="ORF">CHLNCDRAFT_59425</name>
</gene>
<evidence type="ECO:0000313" key="11">
    <source>
        <dbReference type="EMBL" id="EFN50807.1"/>
    </source>
</evidence>
<dbReference type="EMBL" id="GL433873">
    <property type="protein sequence ID" value="EFN50807.1"/>
    <property type="molecule type" value="Genomic_DNA"/>
</dbReference>
<dbReference type="Proteomes" id="UP000008141">
    <property type="component" value="Unassembled WGS sequence"/>
</dbReference>
<dbReference type="GO" id="GO:0005930">
    <property type="term" value="C:axoneme"/>
    <property type="evidence" value="ECO:0007669"/>
    <property type="project" value="UniProtKB-SubCell"/>
</dbReference>
<comment type="pathway">
    <text evidence="4">Protein modification; protein ubiquitination.</text>
</comment>
<dbReference type="CDD" id="cd01491">
    <property type="entry name" value="Ube1_repeat1"/>
    <property type="match status" value="1"/>
</dbReference>
<evidence type="ECO:0000313" key="12">
    <source>
        <dbReference type="Proteomes" id="UP000008141"/>
    </source>
</evidence>
<evidence type="ECO:0000256" key="3">
    <source>
        <dbReference type="ARBA" id="ARBA00004718"/>
    </source>
</evidence>
<keyword evidence="6" id="KW-0436">Ligase</keyword>
<dbReference type="PRINTS" id="PR01849">
    <property type="entry name" value="UBIQUITINACT"/>
</dbReference>
<evidence type="ECO:0000256" key="8">
    <source>
        <dbReference type="ARBA" id="ARBA00023242"/>
    </source>
</evidence>
<accession>E1ZTP9</accession>
<dbReference type="InterPro" id="IPR000594">
    <property type="entry name" value="ThiF_NAD_FAD-bd"/>
</dbReference>
<dbReference type="AlphaFoldDB" id="E1ZTP9"/>
<dbReference type="OrthoDB" id="10252231at2759"/>
<dbReference type="SUPFAM" id="SSF69572">
    <property type="entry name" value="Activating enzymes of the ubiquitin-like proteins"/>
    <property type="match status" value="2"/>
</dbReference>
<dbReference type="eggNOG" id="KOG2012">
    <property type="taxonomic scope" value="Eukaryota"/>
</dbReference>
<dbReference type="GO" id="GO:0019948">
    <property type="term" value="F:SUMO activating enzyme activity"/>
    <property type="evidence" value="ECO:0007669"/>
    <property type="project" value="TreeGrafter"/>
</dbReference>
<evidence type="ECO:0000256" key="1">
    <source>
        <dbReference type="ARBA" id="ARBA00004123"/>
    </source>
</evidence>
<evidence type="ECO:0000256" key="9">
    <source>
        <dbReference type="ARBA" id="ARBA00044354"/>
    </source>
</evidence>
<dbReference type="InterPro" id="IPR045886">
    <property type="entry name" value="ThiF/MoeB/HesA"/>
</dbReference>
<dbReference type="STRING" id="554065.E1ZTP9"/>
<name>E1ZTP9_CHLVA</name>
<dbReference type="eggNOG" id="KOG2671">
    <property type="taxonomic scope" value="Eukaryota"/>
</dbReference>
<dbReference type="KEGG" id="cvr:CHLNCDRAFT_59425"/>
<dbReference type="Gene3D" id="3.80.10.10">
    <property type="entry name" value="Ribonuclease Inhibitor"/>
    <property type="match status" value="1"/>
</dbReference>
<dbReference type="InterPro" id="IPR000011">
    <property type="entry name" value="UBQ/SUMO-activ_enz_E1-like"/>
</dbReference>
<evidence type="ECO:0000256" key="7">
    <source>
        <dbReference type="ARBA" id="ARBA00022786"/>
    </source>
</evidence>
<evidence type="ECO:0000259" key="10">
    <source>
        <dbReference type="Pfam" id="PF00899"/>
    </source>
</evidence>
<dbReference type="GO" id="GO:0016925">
    <property type="term" value="P:protein sumoylation"/>
    <property type="evidence" value="ECO:0007669"/>
    <property type="project" value="TreeGrafter"/>
</dbReference>
<reference evidence="11 12" key="1">
    <citation type="journal article" date="2010" name="Plant Cell">
        <title>The Chlorella variabilis NC64A genome reveals adaptation to photosymbiosis, coevolution with viruses, and cryptic sex.</title>
        <authorList>
            <person name="Blanc G."/>
            <person name="Duncan G."/>
            <person name="Agarkova I."/>
            <person name="Borodovsky M."/>
            <person name="Gurnon J."/>
            <person name="Kuo A."/>
            <person name="Lindquist E."/>
            <person name="Lucas S."/>
            <person name="Pangilinan J."/>
            <person name="Polle J."/>
            <person name="Salamov A."/>
            <person name="Terry A."/>
            <person name="Yamada T."/>
            <person name="Dunigan D.D."/>
            <person name="Grigoriev I.V."/>
            <person name="Claverie J.M."/>
            <person name="Van Etten J.L."/>
        </authorList>
    </citation>
    <scope>NUCLEOTIDE SEQUENCE [LARGE SCALE GENOMIC DNA]</scope>
    <source>
        <strain evidence="11 12">NC64A</strain>
    </source>
</reference>
<dbReference type="InterPro" id="IPR035985">
    <property type="entry name" value="Ubiquitin-activating_enz"/>
</dbReference>
<feature type="domain" description="THIF-type NAD/FAD binding fold" evidence="10">
    <location>
        <begin position="36"/>
        <end position="404"/>
    </location>
</feature>
<dbReference type="InterPro" id="IPR042449">
    <property type="entry name" value="Ub-E1_IAD_1"/>
</dbReference>
<evidence type="ECO:0000256" key="6">
    <source>
        <dbReference type="ARBA" id="ARBA00022598"/>
    </source>
</evidence>
<dbReference type="InParanoid" id="E1ZTP9"/>
<keyword evidence="7" id="KW-0833">Ubl conjugation pathway</keyword>
<dbReference type="SUPFAM" id="SSF52058">
    <property type="entry name" value="L domain-like"/>
    <property type="match status" value="1"/>
</dbReference>
<keyword evidence="12" id="KW-1185">Reference proteome</keyword>
<dbReference type="GeneID" id="17350234"/>
<dbReference type="Gene3D" id="2.40.30.180">
    <property type="entry name" value="Ubiquitin-activating enzyme E1, FCCH domain"/>
    <property type="match status" value="1"/>
</dbReference>
<organism evidence="12">
    <name type="scientific">Chlorella variabilis</name>
    <name type="common">Green alga</name>
    <dbReference type="NCBI Taxonomy" id="554065"/>
    <lineage>
        <taxon>Eukaryota</taxon>
        <taxon>Viridiplantae</taxon>
        <taxon>Chlorophyta</taxon>
        <taxon>core chlorophytes</taxon>
        <taxon>Trebouxiophyceae</taxon>
        <taxon>Chlorellales</taxon>
        <taxon>Chlorellaceae</taxon>
        <taxon>Chlorella clade</taxon>
        <taxon>Chlorella</taxon>
    </lineage>
</organism>
<dbReference type="FunFam" id="3.50.50.80:FF:000001">
    <property type="entry name" value="ubiquitin-like modifier-activating enzyme 1"/>
    <property type="match status" value="1"/>
</dbReference>
<comment type="pathway">
    <text evidence="3">Protein modification; protein sumoylation.</text>
</comment>
<evidence type="ECO:0000256" key="4">
    <source>
        <dbReference type="ARBA" id="ARBA00004906"/>
    </source>
</evidence>
<dbReference type="RefSeq" id="XP_005842909.1">
    <property type="nucleotide sequence ID" value="XM_005842847.1"/>
</dbReference>
<keyword evidence="8" id="KW-0539">Nucleus</keyword>
<dbReference type="InterPro" id="IPR032675">
    <property type="entry name" value="LRR_dom_sf"/>
</dbReference>
<dbReference type="Gene3D" id="3.50.50.80">
    <property type="entry name" value="Ubiquitin-activating enzyme E1, inactive adenylation domain, subdomain 1"/>
    <property type="match status" value="1"/>
</dbReference>
<evidence type="ECO:0000256" key="5">
    <source>
        <dbReference type="ARBA" id="ARBA00005673"/>
    </source>
</evidence>
<dbReference type="Gene3D" id="3.40.50.12550">
    <property type="entry name" value="Ubiquitin-activating enzyme E1, inactive adenylation domain, subdomain 2"/>
    <property type="match status" value="1"/>
</dbReference>
<evidence type="ECO:0000256" key="2">
    <source>
        <dbReference type="ARBA" id="ARBA00004430"/>
    </source>
</evidence>
<dbReference type="GO" id="GO:0031510">
    <property type="term" value="C:SUMO activating enzyme complex"/>
    <property type="evidence" value="ECO:0007669"/>
    <property type="project" value="TreeGrafter"/>
</dbReference>
<dbReference type="PANTHER" id="PTHR10953">
    <property type="entry name" value="UBIQUITIN-ACTIVATING ENZYME E1"/>
    <property type="match status" value="1"/>
</dbReference>
<dbReference type="FunFam" id="2.40.30.180:FF:000002">
    <property type="entry name" value="Ubiquitin-activating enzyme E1 2"/>
    <property type="match status" value="1"/>
</dbReference>